<evidence type="ECO:0000313" key="3">
    <source>
        <dbReference type="Proteomes" id="UP001607303"/>
    </source>
</evidence>
<proteinExistence type="predicted"/>
<organism evidence="2 3">
    <name type="scientific">Vespula maculifrons</name>
    <name type="common">Eastern yellow jacket</name>
    <name type="synonym">Wasp</name>
    <dbReference type="NCBI Taxonomy" id="7453"/>
    <lineage>
        <taxon>Eukaryota</taxon>
        <taxon>Metazoa</taxon>
        <taxon>Ecdysozoa</taxon>
        <taxon>Arthropoda</taxon>
        <taxon>Hexapoda</taxon>
        <taxon>Insecta</taxon>
        <taxon>Pterygota</taxon>
        <taxon>Neoptera</taxon>
        <taxon>Endopterygota</taxon>
        <taxon>Hymenoptera</taxon>
        <taxon>Apocrita</taxon>
        <taxon>Aculeata</taxon>
        <taxon>Vespoidea</taxon>
        <taxon>Vespidae</taxon>
        <taxon>Vespinae</taxon>
        <taxon>Vespula</taxon>
    </lineage>
</organism>
<protein>
    <submittedName>
        <fullName evidence="2">Uncharacterized protein</fullName>
    </submittedName>
</protein>
<keyword evidence="3" id="KW-1185">Reference proteome</keyword>
<evidence type="ECO:0000313" key="2">
    <source>
        <dbReference type="EMBL" id="KAL2736345.1"/>
    </source>
</evidence>
<reference evidence="2 3" key="1">
    <citation type="journal article" date="2024" name="Ann. Entomol. Soc. Am.">
        <title>Genomic analyses of the southern and eastern yellowjacket wasps (Hymenoptera: Vespidae) reveal evolutionary signatures of social life.</title>
        <authorList>
            <person name="Catto M.A."/>
            <person name="Caine P.B."/>
            <person name="Orr S.E."/>
            <person name="Hunt B.G."/>
            <person name="Goodisman M.A.D."/>
        </authorList>
    </citation>
    <scope>NUCLEOTIDE SEQUENCE [LARGE SCALE GENOMIC DNA]</scope>
    <source>
        <strain evidence="2">232</strain>
        <tissue evidence="2">Head and thorax</tissue>
    </source>
</reference>
<dbReference type="Proteomes" id="UP001607303">
    <property type="component" value="Unassembled WGS sequence"/>
</dbReference>
<name>A0ABD2BUT1_VESMC</name>
<feature type="compositionally biased region" description="Polar residues" evidence="1">
    <location>
        <begin position="46"/>
        <end position="62"/>
    </location>
</feature>
<evidence type="ECO:0000256" key="1">
    <source>
        <dbReference type="SAM" id="MobiDB-lite"/>
    </source>
</evidence>
<dbReference type="EMBL" id="JAYRBN010000066">
    <property type="protein sequence ID" value="KAL2736345.1"/>
    <property type="molecule type" value="Genomic_DNA"/>
</dbReference>
<dbReference type="AlphaFoldDB" id="A0ABD2BUT1"/>
<comment type="caution">
    <text evidence="2">The sequence shown here is derived from an EMBL/GenBank/DDBJ whole genome shotgun (WGS) entry which is preliminary data.</text>
</comment>
<sequence length="98" mass="11478">MFYAVTSTIACWRRRTRRKREREERKRESKLPDRRDPPLGYAESSYGATMSNEAGTRKNSQRIPVEANAKTDLNIGEYPCTMRKLPPEDRVLWRDSTA</sequence>
<feature type="region of interest" description="Disordered" evidence="1">
    <location>
        <begin position="14"/>
        <end position="68"/>
    </location>
</feature>
<accession>A0ABD2BUT1</accession>
<gene>
    <name evidence="2" type="ORF">V1477_012854</name>
</gene>
<feature type="compositionally biased region" description="Basic and acidic residues" evidence="1">
    <location>
        <begin position="21"/>
        <end position="37"/>
    </location>
</feature>